<dbReference type="Proteomes" id="UP000425960">
    <property type="component" value="Chromosome"/>
</dbReference>
<dbReference type="KEGG" id="dov:DSCO28_31490"/>
<name>A0A5K7ZRR9_9BACT</name>
<dbReference type="AlphaFoldDB" id="A0A5K7ZRR9"/>
<accession>A0A5K7ZRR9</accession>
<evidence type="ECO:0000256" key="1">
    <source>
        <dbReference type="SAM" id="MobiDB-lite"/>
    </source>
</evidence>
<dbReference type="InterPro" id="IPR002808">
    <property type="entry name" value="AdoCbi_amidolase"/>
</dbReference>
<dbReference type="RefSeq" id="WP_197910483.1">
    <property type="nucleotide sequence ID" value="NZ_AP021876.1"/>
</dbReference>
<dbReference type="Pfam" id="PF01955">
    <property type="entry name" value="CbiZ"/>
    <property type="match status" value="1"/>
</dbReference>
<evidence type="ECO:0000313" key="3">
    <source>
        <dbReference type="Proteomes" id="UP000425960"/>
    </source>
</evidence>
<organism evidence="2 3">
    <name type="scientific">Desulfosarcina ovata subsp. sediminis</name>
    <dbReference type="NCBI Taxonomy" id="885957"/>
    <lineage>
        <taxon>Bacteria</taxon>
        <taxon>Pseudomonadati</taxon>
        <taxon>Thermodesulfobacteriota</taxon>
        <taxon>Desulfobacteria</taxon>
        <taxon>Desulfobacterales</taxon>
        <taxon>Desulfosarcinaceae</taxon>
        <taxon>Desulfosarcina</taxon>
    </lineage>
</organism>
<protein>
    <submittedName>
        <fullName evidence="2">Uncharacterized protein</fullName>
    </submittedName>
</protein>
<reference evidence="2 3" key="1">
    <citation type="submission" date="2019-11" db="EMBL/GenBank/DDBJ databases">
        <title>Comparative genomics of hydrocarbon-degrading Desulfosarcina strains.</title>
        <authorList>
            <person name="Watanabe M."/>
            <person name="Kojima H."/>
            <person name="Fukui M."/>
        </authorList>
    </citation>
    <scope>NUCLEOTIDE SEQUENCE [LARGE SCALE GENOMIC DNA]</scope>
    <source>
        <strain evidence="2 3">28bB2T</strain>
    </source>
</reference>
<feature type="region of interest" description="Disordered" evidence="1">
    <location>
        <begin position="1"/>
        <end position="37"/>
    </location>
</feature>
<sequence>MVTGGVEGNAGRAGDPASVFETKNGFETLPPAGTIPGPGTINSMIFINMPLIPSTGSVE</sequence>
<gene>
    <name evidence="2" type="ORF">DSCO28_31490</name>
</gene>
<evidence type="ECO:0000313" key="2">
    <source>
        <dbReference type="EMBL" id="BBO82583.1"/>
    </source>
</evidence>
<proteinExistence type="predicted"/>
<dbReference type="EMBL" id="AP021876">
    <property type="protein sequence ID" value="BBO82583.1"/>
    <property type="molecule type" value="Genomic_DNA"/>
</dbReference>